<reference evidence="2 3" key="1">
    <citation type="submission" date="2017-03" db="EMBL/GenBank/DDBJ databases">
        <authorList>
            <person name="Afonso C.L."/>
            <person name="Miller P.J."/>
            <person name="Scott M.A."/>
            <person name="Spackman E."/>
            <person name="Goraichik I."/>
            <person name="Dimitrov K.M."/>
            <person name="Suarez D.L."/>
            <person name="Swayne D.E."/>
        </authorList>
    </citation>
    <scope>NUCLEOTIDE SEQUENCE [LARGE SCALE GENOMIC DNA]</scope>
    <source>
        <strain evidence="2 3">CECT 7680</strain>
    </source>
</reference>
<name>A0A1Y5SSL6_9RHOB</name>
<keyword evidence="1" id="KW-0812">Transmembrane</keyword>
<evidence type="ECO:0000256" key="1">
    <source>
        <dbReference type="SAM" id="Phobius"/>
    </source>
</evidence>
<accession>A0A1Y5SSL6</accession>
<proteinExistence type="predicted"/>
<keyword evidence="3" id="KW-1185">Reference proteome</keyword>
<dbReference type="Proteomes" id="UP000193409">
    <property type="component" value="Unassembled WGS sequence"/>
</dbReference>
<evidence type="ECO:0000313" key="2">
    <source>
        <dbReference type="EMBL" id="SLN47567.1"/>
    </source>
</evidence>
<dbReference type="AlphaFoldDB" id="A0A1Y5SSL6"/>
<feature type="transmembrane region" description="Helical" evidence="1">
    <location>
        <begin position="6"/>
        <end position="30"/>
    </location>
</feature>
<gene>
    <name evidence="2" type="ORF">PSA7680_02444</name>
</gene>
<evidence type="ECO:0000313" key="3">
    <source>
        <dbReference type="Proteomes" id="UP000193409"/>
    </source>
</evidence>
<keyword evidence="1" id="KW-0472">Membrane</keyword>
<keyword evidence="1" id="KW-1133">Transmembrane helix</keyword>
<dbReference type="EMBL" id="FWFQ01000017">
    <property type="protein sequence ID" value="SLN47567.1"/>
    <property type="molecule type" value="Genomic_DNA"/>
</dbReference>
<sequence length="71" mass="7713">MSVGSFLAPFFFFFGIGALIGIALTLLLALRLALKGSVWFAPRIVEALASGWREGVARHEAAKAARLRERP</sequence>
<organism evidence="2 3">
    <name type="scientific">Pseudoruegeria aquimaris</name>
    <dbReference type="NCBI Taxonomy" id="393663"/>
    <lineage>
        <taxon>Bacteria</taxon>
        <taxon>Pseudomonadati</taxon>
        <taxon>Pseudomonadota</taxon>
        <taxon>Alphaproteobacteria</taxon>
        <taxon>Rhodobacterales</taxon>
        <taxon>Roseobacteraceae</taxon>
        <taxon>Pseudoruegeria</taxon>
    </lineage>
</organism>
<protein>
    <submittedName>
        <fullName evidence="2">Uncharacterized protein</fullName>
    </submittedName>
</protein>